<feature type="non-terminal residue" evidence="2">
    <location>
        <position position="343"/>
    </location>
</feature>
<accession>A0A7R9LD36</accession>
<evidence type="ECO:0000313" key="2">
    <source>
        <dbReference type="EMBL" id="CAD7639480.1"/>
    </source>
</evidence>
<evidence type="ECO:0000313" key="3">
    <source>
        <dbReference type="Proteomes" id="UP000728032"/>
    </source>
</evidence>
<proteinExistence type="predicted"/>
<feature type="compositionally biased region" description="Low complexity" evidence="1">
    <location>
        <begin position="325"/>
        <end position="337"/>
    </location>
</feature>
<sequence length="343" mass="39067">MVRLLADDLMLLRGKTVSSNDYLIIDVENLSAEPDYRAVRLKWNYYNEHNHGLTGFKVKFCEISAWNSKIRCRERQLRLLSPQSRKLSSHTAPDDSLHAIPGLDNDSIVDKLIRLNRNSYEASIYDLRMLTNYTFSVKADFDMAVSPYHPVYGKNPDPFRPYAAGDGEDFYRNGEGFDSGVVSAKTSRCLANTSDVVVQTGPYFSGKITVEYANDQRCSVYGNRTSMQSVYTLTILHDVCGSKIINNSRIETMVMVHENREILTHNSRRFLVVCNFVPETYTLTASVAVPTHLLKRKHKTDDSHHHTYHKNHSIESNVIPVSKPNVDPNNENNNIIDKSNDIF</sequence>
<dbReference type="AlphaFoldDB" id="A0A7R9LD36"/>
<dbReference type="OrthoDB" id="6368363at2759"/>
<name>A0A7R9LD36_9ACAR</name>
<organism evidence="2">
    <name type="scientific">Oppiella nova</name>
    <dbReference type="NCBI Taxonomy" id="334625"/>
    <lineage>
        <taxon>Eukaryota</taxon>
        <taxon>Metazoa</taxon>
        <taxon>Ecdysozoa</taxon>
        <taxon>Arthropoda</taxon>
        <taxon>Chelicerata</taxon>
        <taxon>Arachnida</taxon>
        <taxon>Acari</taxon>
        <taxon>Acariformes</taxon>
        <taxon>Sarcoptiformes</taxon>
        <taxon>Oribatida</taxon>
        <taxon>Brachypylina</taxon>
        <taxon>Oppioidea</taxon>
        <taxon>Oppiidae</taxon>
        <taxon>Oppiella</taxon>
    </lineage>
</organism>
<dbReference type="Proteomes" id="UP000728032">
    <property type="component" value="Unassembled WGS sequence"/>
</dbReference>
<evidence type="ECO:0000256" key="1">
    <source>
        <dbReference type="SAM" id="MobiDB-lite"/>
    </source>
</evidence>
<keyword evidence="3" id="KW-1185">Reference proteome</keyword>
<dbReference type="InterPro" id="IPR036116">
    <property type="entry name" value="FN3_sf"/>
</dbReference>
<reference evidence="2" key="1">
    <citation type="submission" date="2020-11" db="EMBL/GenBank/DDBJ databases">
        <authorList>
            <person name="Tran Van P."/>
        </authorList>
    </citation>
    <scope>NUCLEOTIDE SEQUENCE</scope>
</reference>
<feature type="region of interest" description="Disordered" evidence="1">
    <location>
        <begin position="296"/>
        <end position="343"/>
    </location>
</feature>
<dbReference type="EMBL" id="OC915248">
    <property type="protein sequence ID" value="CAD7639480.1"/>
    <property type="molecule type" value="Genomic_DNA"/>
</dbReference>
<gene>
    <name evidence="2" type="ORF">ONB1V03_LOCUS2005</name>
</gene>
<dbReference type="SUPFAM" id="SSF49265">
    <property type="entry name" value="Fibronectin type III"/>
    <property type="match status" value="1"/>
</dbReference>
<protein>
    <recommendedName>
        <fullName evidence="4">ZP domain-containing protein</fullName>
    </recommendedName>
</protein>
<evidence type="ECO:0008006" key="4">
    <source>
        <dbReference type="Google" id="ProtNLM"/>
    </source>
</evidence>
<dbReference type="EMBL" id="CAJPVJ010000423">
    <property type="protein sequence ID" value="CAG2162412.1"/>
    <property type="molecule type" value="Genomic_DNA"/>
</dbReference>